<evidence type="ECO:0000256" key="3">
    <source>
        <dbReference type="SAM" id="MobiDB-lite"/>
    </source>
</evidence>
<evidence type="ECO:0000313" key="6">
    <source>
        <dbReference type="Proteomes" id="UP000471293"/>
    </source>
</evidence>
<proteinExistence type="predicted"/>
<accession>A0A6N9UIE4</accession>
<dbReference type="PANTHER" id="PTHR43046">
    <property type="entry name" value="GDP-MANNOSE MANNOSYL HYDROLASE"/>
    <property type="match status" value="1"/>
</dbReference>
<dbReference type="InterPro" id="IPR015797">
    <property type="entry name" value="NUDIX_hydrolase-like_dom_sf"/>
</dbReference>
<dbReference type="AlphaFoldDB" id="A0A6N9UIE4"/>
<dbReference type="Pfam" id="PF00293">
    <property type="entry name" value="NUDIX"/>
    <property type="match status" value="1"/>
</dbReference>
<sequence length="186" mass="20285">MSTDWFTNPPPRRVGVHALIVRGDQLLMVSRPYRIAVSRWGLPGGSAAPDELPRRALSRTLDERLGLRVTPGRWLAVDHVPATPGKHHEGTNWVFEVQIPESVEPAVADGSGFGDARWIDRTAVGELAVDHALRRIEQSHLAADTGEVAELYLGVPIQGTGPHPHESSQGRDTPATRPLDPDTPRS</sequence>
<dbReference type="PANTHER" id="PTHR43046:SF14">
    <property type="entry name" value="MUTT_NUDIX FAMILY PROTEIN"/>
    <property type="match status" value="1"/>
</dbReference>
<protein>
    <submittedName>
        <fullName evidence="5">NUDIX domain-containing protein</fullName>
    </submittedName>
</protein>
<dbReference type="GO" id="GO:0016787">
    <property type="term" value="F:hydrolase activity"/>
    <property type="evidence" value="ECO:0007669"/>
    <property type="project" value="UniProtKB-KW"/>
</dbReference>
<dbReference type="RefSeq" id="WP_164350610.1">
    <property type="nucleotide sequence ID" value="NZ_JAAGLQ010000746.1"/>
</dbReference>
<gene>
    <name evidence="5" type="ORF">G3I29_35655</name>
</gene>
<dbReference type="InterPro" id="IPR000086">
    <property type="entry name" value="NUDIX_hydrolase_dom"/>
</dbReference>
<dbReference type="EMBL" id="JAAGLQ010000746">
    <property type="protein sequence ID" value="NEA20685.1"/>
    <property type="molecule type" value="Genomic_DNA"/>
</dbReference>
<reference evidence="5 6" key="1">
    <citation type="submission" date="2020-01" db="EMBL/GenBank/DDBJ databases">
        <title>Insect and environment-associated Actinomycetes.</title>
        <authorList>
            <person name="Currrie C."/>
            <person name="Chevrette M."/>
            <person name="Carlson C."/>
            <person name="Stubbendieck R."/>
            <person name="Wendt-Pienkowski E."/>
        </authorList>
    </citation>
    <scope>NUCLEOTIDE SEQUENCE [LARGE SCALE GENOMIC DNA]</scope>
    <source>
        <strain evidence="5 6">SID11342</strain>
    </source>
</reference>
<evidence type="ECO:0000256" key="2">
    <source>
        <dbReference type="ARBA" id="ARBA00022801"/>
    </source>
</evidence>
<evidence type="ECO:0000256" key="1">
    <source>
        <dbReference type="ARBA" id="ARBA00001946"/>
    </source>
</evidence>
<comment type="cofactor">
    <cofactor evidence="1">
        <name>Mg(2+)</name>
        <dbReference type="ChEBI" id="CHEBI:18420"/>
    </cofactor>
</comment>
<organism evidence="5 6">
    <name type="scientific">Streptomyces halstedii</name>
    <dbReference type="NCBI Taxonomy" id="1944"/>
    <lineage>
        <taxon>Bacteria</taxon>
        <taxon>Bacillati</taxon>
        <taxon>Actinomycetota</taxon>
        <taxon>Actinomycetes</taxon>
        <taxon>Kitasatosporales</taxon>
        <taxon>Streptomycetaceae</taxon>
        <taxon>Streptomyces</taxon>
    </lineage>
</organism>
<feature type="domain" description="Nudix hydrolase" evidence="4">
    <location>
        <begin position="11"/>
        <end position="141"/>
    </location>
</feature>
<keyword evidence="2" id="KW-0378">Hydrolase</keyword>
<name>A0A6N9UIE4_STRHA</name>
<dbReference type="Proteomes" id="UP000471293">
    <property type="component" value="Unassembled WGS sequence"/>
</dbReference>
<feature type="region of interest" description="Disordered" evidence="3">
    <location>
        <begin position="156"/>
        <end position="186"/>
    </location>
</feature>
<dbReference type="SUPFAM" id="SSF55811">
    <property type="entry name" value="Nudix"/>
    <property type="match status" value="1"/>
</dbReference>
<evidence type="ECO:0000313" key="5">
    <source>
        <dbReference type="EMBL" id="NEA20685.1"/>
    </source>
</evidence>
<dbReference type="PROSITE" id="PS51462">
    <property type="entry name" value="NUDIX"/>
    <property type="match status" value="1"/>
</dbReference>
<dbReference type="Gene3D" id="3.90.79.10">
    <property type="entry name" value="Nucleoside Triphosphate Pyrophosphohydrolase"/>
    <property type="match status" value="1"/>
</dbReference>
<comment type="caution">
    <text evidence="5">The sequence shown here is derived from an EMBL/GenBank/DDBJ whole genome shotgun (WGS) entry which is preliminary data.</text>
</comment>
<evidence type="ECO:0000259" key="4">
    <source>
        <dbReference type="PROSITE" id="PS51462"/>
    </source>
</evidence>